<keyword evidence="3" id="KW-1185">Reference proteome</keyword>
<evidence type="ECO:0000313" key="2">
    <source>
        <dbReference type="EMBL" id="CAJ1065592.1"/>
    </source>
</evidence>
<gene>
    <name evidence="2" type="ORF">XNOV1_A014925</name>
</gene>
<protein>
    <submittedName>
        <fullName evidence="2">Uncharacterized protein</fullName>
    </submittedName>
</protein>
<dbReference type="EMBL" id="OY660873">
    <property type="protein sequence ID" value="CAJ1065592.1"/>
    <property type="molecule type" value="Genomic_DNA"/>
</dbReference>
<accession>A0AAV1FWL6</accession>
<organism evidence="2 3">
    <name type="scientific">Xyrichtys novacula</name>
    <name type="common">Pearly razorfish</name>
    <name type="synonym">Hemipteronotus novacula</name>
    <dbReference type="NCBI Taxonomy" id="13765"/>
    <lineage>
        <taxon>Eukaryota</taxon>
        <taxon>Metazoa</taxon>
        <taxon>Chordata</taxon>
        <taxon>Craniata</taxon>
        <taxon>Vertebrata</taxon>
        <taxon>Euteleostomi</taxon>
        <taxon>Actinopterygii</taxon>
        <taxon>Neopterygii</taxon>
        <taxon>Teleostei</taxon>
        <taxon>Neoteleostei</taxon>
        <taxon>Acanthomorphata</taxon>
        <taxon>Eupercaria</taxon>
        <taxon>Labriformes</taxon>
        <taxon>Labridae</taxon>
        <taxon>Xyrichtys</taxon>
    </lineage>
</organism>
<sequence length="120" mass="13831">MFRHSVQHAHTYACRQNNIRLLVDKWLNLPDRPVWKGNKGDGGSRDGEGWNVREEEMGWRHDKSERWWKEEEGEGKGEEKEGKEGRVALSHEGRGVAVGRQQLEGMINSADTSVYISAEW</sequence>
<evidence type="ECO:0000256" key="1">
    <source>
        <dbReference type="SAM" id="MobiDB-lite"/>
    </source>
</evidence>
<dbReference type="AlphaFoldDB" id="A0AAV1FWL6"/>
<name>A0AAV1FWL6_XYRNO</name>
<feature type="region of interest" description="Disordered" evidence="1">
    <location>
        <begin position="33"/>
        <end position="93"/>
    </location>
</feature>
<evidence type="ECO:0000313" key="3">
    <source>
        <dbReference type="Proteomes" id="UP001178508"/>
    </source>
</evidence>
<feature type="compositionally biased region" description="Basic and acidic residues" evidence="1">
    <location>
        <begin position="38"/>
        <end position="93"/>
    </location>
</feature>
<reference evidence="2" key="1">
    <citation type="submission" date="2023-08" db="EMBL/GenBank/DDBJ databases">
        <authorList>
            <person name="Alioto T."/>
            <person name="Alioto T."/>
            <person name="Gomez Garrido J."/>
        </authorList>
    </citation>
    <scope>NUCLEOTIDE SEQUENCE</scope>
</reference>
<proteinExistence type="predicted"/>
<dbReference type="Proteomes" id="UP001178508">
    <property type="component" value="Chromosome 10"/>
</dbReference>